<dbReference type="InterPro" id="IPR008928">
    <property type="entry name" value="6-hairpin_glycosidase_sf"/>
</dbReference>
<dbReference type="GO" id="GO:0016787">
    <property type="term" value="F:hydrolase activity"/>
    <property type="evidence" value="ECO:0007669"/>
    <property type="project" value="UniProtKB-KW"/>
</dbReference>
<evidence type="ECO:0000256" key="1">
    <source>
        <dbReference type="ARBA" id="ARBA00022801"/>
    </source>
</evidence>
<keyword evidence="1 3" id="KW-0378">Hydrolase</keyword>
<dbReference type="InterPro" id="IPR010905">
    <property type="entry name" value="Glyco_hydro_88"/>
</dbReference>
<gene>
    <name evidence="3" type="ORF">GCM10009839_63180</name>
</gene>
<proteinExistence type="predicted"/>
<organism evidence="3 4">
    <name type="scientific">Catenulispora yoronensis</name>
    <dbReference type="NCBI Taxonomy" id="450799"/>
    <lineage>
        <taxon>Bacteria</taxon>
        <taxon>Bacillati</taxon>
        <taxon>Actinomycetota</taxon>
        <taxon>Actinomycetes</taxon>
        <taxon>Catenulisporales</taxon>
        <taxon>Catenulisporaceae</taxon>
        <taxon>Catenulispora</taxon>
    </lineage>
</organism>
<evidence type="ECO:0000313" key="3">
    <source>
        <dbReference type="EMBL" id="GAA2048838.1"/>
    </source>
</evidence>
<dbReference type="SUPFAM" id="SSF48208">
    <property type="entry name" value="Six-hairpin glycosidases"/>
    <property type="match status" value="1"/>
</dbReference>
<dbReference type="PANTHER" id="PTHR33886">
    <property type="entry name" value="UNSATURATED RHAMNOGALACTURONAN HYDROLASE (EUROFUNG)"/>
    <property type="match status" value="1"/>
</dbReference>
<feature type="chain" id="PRO_5047515562" evidence="2">
    <location>
        <begin position="23"/>
        <end position="390"/>
    </location>
</feature>
<keyword evidence="4" id="KW-1185">Reference proteome</keyword>
<evidence type="ECO:0000256" key="2">
    <source>
        <dbReference type="SAM" id="SignalP"/>
    </source>
</evidence>
<comment type="caution">
    <text evidence="3">The sequence shown here is derived from an EMBL/GenBank/DDBJ whole genome shotgun (WGS) entry which is preliminary data.</text>
</comment>
<reference evidence="4" key="1">
    <citation type="journal article" date="2019" name="Int. J. Syst. Evol. Microbiol.">
        <title>The Global Catalogue of Microorganisms (GCM) 10K type strain sequencing project: providing services to taxonomists for standard genome sequencing and annotation.</title>
        <authorList>
            <consortium name="The Broad Institute Genomics Platform"/>
            <consortium name="The Broad Institute Genome Sequencing Center for Infectious Disease"/>
            <person name="Wu L."/>
            <person name="Ma J."/>
        </authorList>
    </citation>
    <scope>NUCLEOTIDE SEQUENCE [LARGE SCALE GENOMIC DNA]</scope>
    <source>
        <strain evidence="4">JCM 16014</strain>
    </source>
</reference>
<dbReference type="Gene3D" id="1.50.10.10">
    <property type="match status" value="1"/>
</dbReference>
<dbReference type="InterPro" id="IPR012341">
    <property type="entry name" value="6hp_glycosidase-like_sf"/>
</dbReference>
<feature type="signal peptide" evidence="2">
    <location>
        <begin position="1"/>
        <end position="22"/>
    </location>
</feature>
<accession>A0ABP5GQG0</accession>
<dbReference type="Proteomes" id="UP001500751">
    <property type="component" value="Unassembled WGS sequence"/>
</dbReference>
<dbReference type="PANTHER" id="PTHR33886:SF8">
    <property type="entry name" value="UNSATURATED RHAMNOGALACTURONAN HYDROLASE (EUROFUNG)"/>
    <property type="match status" value="1"/>
</dbReference>
<protein>
    <submittedName>
        <fullName evidence="3">Glycoside hydrolase family 88 protein</fullName>
    </submittedName>
</protein>
<dbReference type="RefSeq" id="WP_425559332.1">
    <property type="nucleotide sequence ID" value="NZ_BAAAQN010000046.1"/>
</dbReference>
<name>A0ABP5GQG0_9ACTN</name>
<dbReference type="Pfam" id="PF07470">
    <property type="entry name" value="Glyco_hydro_88"/>
    <property type="match status" value="1"/>
</dbReference>
<dbReference type="EMBL" id="BAAAQN010000046">
    <property type="protein sequence ID" value="GAA2048838.1"/>
    <property type="molecule type" value="Genomic_DNA"/>
</dbReference>
<evidence type="ECO:0000313" key="4">
    <source>
        <dbReference type="Proteomes" id="UP001500751"/>
    </source>
</evidence>
<keyword evidence="2" id="KW-0732">Signal</keyword>
<dbReference type="InterPro" id="IPR052043">
    <property type="entry name" value="PolySaccharide_Degr_Enz"/>
</dbReference>
<sequence>MRRPLRRVLRTPLVLAVSAVLAWGGAGTVNARSASSGAAATDWSVAVVHSTMKRFTASTIGGWSYPVGLYLYGQYQVYLRTHDASYLAYLKAWVDRFVAADGTINQSFDSLDSMLAGRLLVILHHETGQAKYAVAAATIRKRLDTYPRTADGGFWHADTSSRAHQLWDDGLYMVVPFLLEYGKEFGDSAYTDAEAVKQLTVYANHLQQPDGLLQHAYDESKTAGWANPATGLSPEQWCRANGWYGMALVTALDDVPATQPGRAALISSLTHFAAGLQRYQDPASGRWYQVIDQPGAAGNWTETSCSSMFAYTLDRAARKGYIDAGYTAVAQKAYNGVLARISLGTDGMTNLTTISVGTNVGDYAYYIARTKATNDFHGLGSFLLMSEEHR</sequence>